<evidence type="ECO:0000313" key="3">
    <source>
        <dbReference type="Proteomes" id="UP000703038"/>
    </source>
</evidence>
<comment type="caution">
    <text evidence="2">The sequence shown here is derived from an EMBL/GenBank/DDBJ whole genome shotgun (WGS) entry which is preliminary data.</text>
</comment>
<dbReference type="GO" id="GO:0003677">
    <property type="term" value="F:DNA binding"/>
    <property type="evidence" value="ECO:0007669"/>
    <property type="project" value="UniProtKB-KW"/>
</dbReference>
<keyword evidence="3" id="KW-1185">Reference proteome</keyword>
<dbReference type="InterPro" id="IPR001387">
    <property type="entry name" value="Cro/C1-type_HTH"/>
</dbReference>
<sequence length="58" mass="5969">MTQAELALLAGVGRSTVQSIEGGKETSQLDGVRAVADALGCDLSLITRAGIVVEPDRE</sequence>
<organism evidence="2 3">
    <name type="scientific">Rhodococcoides corynebacterioides</name>
    <dbReference type="NCBI Taxonomy" id="53972"/>
    <lineage>
        <taxon>Bacteria</taxon>
        <taxon>Bacillati</taxon>
        <taxon>Actinomycetota</taxon>
        <taxon>Actinomycetes</taxon>
        <taxon>Mycobacteriales</taxon>
        <taxon>Nocardiaceae</taxon>
        <taxon>Rhodococcoides</taxon>
    </lineage>
</organism>
<dbReference type="Gene3D" id="1.10.260.40">
    <property type="entry name" value="lambda repressor-like DNA-binding domains"/>
    <property type="match status" value="1"/>
</dbReference>
<keyword evidence="2" id="KW-0238">DNA-binding</keyword>
<dbReference type="Pfam" id="PF01381">
    <property type="entry name" value="HTH_3"/>
    <property type="match status" value="1"/>
</dbReference>
<dbReference type="InterPro" id="IPR010982">
    <property type="entry name" value="Lambda_DNA-bd_dom_sf"/>
</dbReference>
<evidence type="ECO:0000259" key="1">
    <source>
        <dbReference type="PROSITE" id="PS50943"/>
    </source>
</evidence>
<dbReference type="Proteomes" id="UP000703038">
    <property type="component" value="Unassembled WGS sequence"/>
</dbReference>
<evidence type="ECO:0000313" key="2">
    <source>
        <dbReference type="EMBL" id="MBM7415843.1"/>
    </source>
</evidence>
<feature type="domain" description="HTH cro/C1-type" evidence="1">
    <location>
        <begin position="1"/>
        <end position="46"/>
    </location>
</feature>
<dbReference type="PROSITE" id="PS50943">
    <property type="entry name" value="HTH_CROC1"/>
    <property type="match status" value="1"/>
</dbReference>
<gene>
    <name evidence="2" type="ORF">JOE42_002576</name>
</gene>
<dbReference type="EMBL" id="JAFBBK010000001">
    <property type="protein sequence ID" value="MBM7415843.1"/>
    <property type="molecule type" value="Genomic_DNA"/>
</dbReference>
<name>A0ABS2KV97_9NOCA</name>
<accession>A0ABS2KV97</accession>
<dbReference type="CDD" id="cd00093">
    <property type="entry name" value="HTH_XRE"/>
    <property type="match status" value="1"/>
</dbReference>
<reference evidence="2 3" key="1">
    <citation type="submission" date="2021-01" db="EMBL/GenBank/DDBJ databases">
        <title>Genomics of switchgrass bacterial isolates.</title>
        <authorList>
            <person name="Shade A."/>
        </authorList>
    </citation>
    <scope>NUCLEOTIDE SEQUENCE [LARGE SCALE GENOMIC DNA]</scope>
    <source>
        <strain evidence="2 3">PvP111</strain>
    </source>
</reference>
<dbReference type="SUPFAM" id="SSF47413">
    <property type="entry name" value="lambda repressor-like DNA-binding domains"/>
    <property type="match status" value="1"/>
</dbReference>
<proteinExistence type="predicted"/>
<protein>
    <submittedName>
        <fullName evidence="2">DNA-binding XRE family transcriptional regulator</fullName>
    </submittedName>
</protein>